<protein>
    <recommendedName>
        <fullName evidence="6">Ribosomal processing cysteine protease Prp</fullName>
    </recommendedName>
</protein>
<keyword evidence="1" id="KW-0690">Ribosome biogenesis</keyword>
<organism evidence="7 8">
    <name type="scientific">Waltera intestinalis</name>
    <dbReference type="NCBI Taxonomy" id="2606635"/>
    <lineage>
        <taxon>Bacteria</taxon>
        <taxon>Bacillati</taxon>
        <taxon>Bacillota</taxon>
        <taxon>Clostridia</taxon>
        <taxon>Lachnospirales</taxon>
        <taxon>Lachnospiraceae</taxon>
        <taxon>Waltera</taxon>
    </lineage>
</organism>
<evidence type="ECO:0000256" key="3">
    <source>
        <dbReference type="ARBA" id="ARBA00022801"/>
    </source>
</evidence>
<proteinExistence type="inferred from homology"/>
<evidence type="ECO:0000256" key="5">
    <source>
        <dbReference type="ARBA" id="ARBA00044503"/>
    </source>
</evidence>
<dbReference type="PANTHER" id="PTHR39178">
    <property type="entry name" value="HYPOTHETICAL RIBOSOME-ASSOCIATED PROTEIN"/>
    <property type="match status" value="1"/>
</dbReference>
<dbReference type="PANTHER" id="PTHR39178:SF1">
    <property type="entry name" value="RIBOSOMAL-PROCESSING CYSTEINE PROTEASE PRP"/>
    <property type="match status" value="1"/>
</dbReference>
<dbReference type="CDD" id="cd16332">
    <property type="entry name" value="Prp-like"/>
    <property type="match status" value="1"/>
</dbReference>
<dbReference type="Proteomes" id="UP000476055">
    <property type="component" value="Unassembled WGS sequence"/>
</dbReference>
<keyword evidence="2 7" id="KW-0645">Protease</keyword>
<sequence length="114" mass="12948">MTTIIIRKDHEGIYRGFYCMGHAGYAKKRLFGTEPDILCAAISVLVQSTIGSLSQLAGEELQLTQNEETGFIKCDFRNVLQDKSVFLMDSMVFSLQNLSRQYGEQYLQVKIEEV</sequence>
<accession>A0A6L5YI57</accession>
<keyword evidence="8" id="KW-1185">Reference proteome</keyword>
<dbReference type="Pfam" id="PF04327">
    <property type="entry name" value="Peptidase_Prp"/>
    <property type="match status" value="1"/>
</dbReference>
<evidence type="ECO:0000256" key="2">
    <source>
        <dbReference type="ARBA" id="ARBA00022670"/>
    </source>
</evidence>
<evidence type="ECO:0000256" key="1">
    <source>
        <dbReference type="ARBA" id="ARBA00022517"/>
    </source>
</evidence>
<dbReference type="InterPro" id="IPR036764">
    <property type="entry name" value="Peptidase_Prp_sf"/>
</dbReference>
<evidence type="ECO:0000256" key="6">
    <source>
        <dbReference type="ARBA" id="ARBA00044538"/>
    </source>
</evidence>
<name>A0A6L5YI57_9FIRM</name>
<dbReference type="GO" id="GO:0006508">
    <property type="term" value="P:proteolysis"/>
    <property type="evidence" value="ECO:0007669"/>
    <property type="project" value="UniProtKB-KW"/>
</dbReference>
<keyword evidence="4" id="KW-0788">Thiol protease</keyword>
<dbReference type="AlphaFoldDB" id="A0A6L5YI57"/>
<evidence type="ECO:0000313" key="8">
    <source>
        <dbReference type="Proteomes" id="UP000476055"/>
    </source>
</evidence>
<reference evidence="7 8" key="1">
    <citation type="submission" date="2019-08" db="EMBL/GenBank/DDBJ databases">
        <title>In-depth cultivation of the pig gut microbiome towards novel bacterial diversity and tailored functional studies.</title>
        <authorList>
            <person name="Wylensek D."/>
            <person name="Hitch T.C.A."/>
            <person name="Clavel T."/>
        </authorList>
    </citation>
    <scope>NUCLEOTIDE SEQUENCE [LARGE SCALE GENOMIC DNA]</scope>
    <source>
        <strain evidence="7 8">WCA3-601-WT-6H</strain>
    </source>
</reference>
<dbReference type="InterPro" id="IPR007422">
    <property type="entry name" value="Peptidase_Prp"/>
</dbReference>
<dbReference type="GO" id="GO:0008234">
    <property type="term" value="F:cysteine-type peptidase activity"/>
    <property type="evidence" value="ECO:0007669"/>
    <property type="project" value="UniProtKB-KW"/>
</dbReference>
<comment type="caution">
    <text evidence="7">The sequence shown here is derived from an EMBL/GenBank/DDBJ whole genome shotgun (WGS) entry which is preliminary data.</text>
</comment>
<dbReference type="EMBL" id="VUMU01000005">
    <property type="protein sequence ID" value="MST57753.1"/>
    <property type="molecule type" value="Genomic_DNA"/>
</dbReference>
<gene>
    <name evidence="7" type="ORF">FYJ59_05780</name>
</gene>
<dbReference type="GO" id="GO:0042254">
    <property type="term" value="P:ribosome biogenesis"/>
    <property type="evidence" value="ECO:0007669"/>
    <property type="project" value="UniProtKB-KW"/>
</dbReference>
<comment type="similarity">
    <text evidence="5">Belongs to the Prp family.</text>
</comment>
<evidence type="ECO:0000256" key="4">
    <source>
        <dbReference type="ARBA" id="ARBA00022807"/>
    </source>
</evidence>
<evidence type="ECO:0000313" key="7">
    <source>
        <dbReference type="EMBL" id="MST57753.1"/>
    </source>
</evidence>
<dbReference type="RefSeq" id="WP_154495888.1">
    <property type="nucleotide sequence ID" value="NZ_DAWCKG010000197.1"/>
</dbReference>
<keyword evidence="3" id="KW-0378">Hydrolase</keyword>
<dbReference type="Gene3D" id="3.30.70.1490">
    <property type="entry name" value="Cysteine protease Prp"/>
    <property type="match status" value="1"/>
</dbReference>
<dbReference type="SUPFAM" id="SSF118010">
    <property type="entry name" value="TM1457-like"/>
    <property type="match status" value="1"/>
</dbReference>